<protein>
    <submittedName>
        <fullName evidence="1">HIT-like superfamily</fullName>
    </submittedName>
</protein>
<dbReference type="Gene3D" id="3.30.428.10">
    <property type="entry name" value="HIT-like"/>
    <property type="match status" value="1"/>
</dbReference>
<organism evidence="1 2">
    <name type="scientific">Babesia duncani</name>
    <dbReference type="NCBI Taxonomy" id="323732"/>
    <lineage>
        <taxon>Eukaryota</taxon>
        <taxon>Sar</taxon>
        <taxon>Alveolata</taxon>
        <taxon>Apicomplexa</taxon>
        <taxon>Aconoidasida</taxon>
        <taxon>Piroplasmida</taxon>
        <taxon>Babesiidae</taxon>
        <taxon>Babesia</taxon>
    </lineage>
</organism>
<evidence type="ECO:0000313" key="1">
    <source>
        <dbReference type="EMBL" id="KAK2196626.1"/>
    </source>
</evidence>
<sequence length="237" mass="27109">MKKCPHCGASNSLGVIKCSKCMEPLTDANIRLRTLDPLCKGANHRKSDNLHQKNIIYRCFDYTILEHPQKCAFVHLSAIPNGTFYDIKNFRKSHIPMLLKMKAKCQAICLNMLKTIIAKEKIVAGNCNLNITDDAETLSKLKELSCKIALGFNYPNAFTHVNMHVILPPIYNFGIFKSPNYYPLQKVLQDLEVFSRVRSYTTLELKKLLETDSHLMEIEKLHDSTRAFFKSLTKNDV</sequence>
<dbReference type="RefSeq" id="XP_067803468.1">
    <property type="nucleotide sequence ID" value="XM_067946904.1"/>
</dbReference>
<comment type="caution">
    <text evidence="1">The sequence shown here is derived from an EMBL/GenBank/DDBJ whole genome shotgun (WGS) entry which is preliminary data.</text>
</comment>
<keyword evidence="2" id="KW-1185">Reference proteome</keyword>
<name>A0AAD9PLA2_9APIC</name>
<dbReference type="SUPFAM" id="SSF54197">
    <property type="entry name" value="HIT-like"/>
    <property type="match status" value="1"/>
</dbReference>
<dbReference type="Proteomes" id="UP001214638">
    <property type="component" value="Unassembled WGS sequence"/>
</dbReference>
<dbReference type="KEGG" id="bdw:94336172"/>
<accession>A0AAD9PLA2</accession>
<proteinExistence type="predicted"/>
<dbReference type="InterPro" id="IPR036265">
    <property type="entry name" value="HIT-like_sf"/>
</dbReference>
<reference evidence="1" key="1">
    <citation type="journal article" date="2023" name="Nat. Microbiol.">
        <title>Babesia duncani multi-omics identifies virulence factors and drug targets.</title>
        <authorList>
            <person name="Singh P."/>
            <person name="Lonardi S."/>
            <person name="Liang Q."/>
            <person name="Vydyam P."/>
            <person name="Khabirova E."/>
            <person name="Fang T."/>
            <person name="Gihaz S."/>
            <person name="Thekkiniath J."/>
            <person name="Munshi M."/>
            <person name="Abel S."/>
            <person name="Ciampossin L."/>
            <person name="Batugedara G."/>
            <person name="Gupta M."/>
            <person name="Lu X.M."/>
            <person name="Lenz T."/>
            <person name="Chakravarty S."/>
            <person name="Cornillot E."/>
            <person name="Hu Y."/>
            <person name="Ma W."/>
            <person name="Gonzalez L.M."/>
            <person name="Sanchez S."/>
            <person name="Estrada K."/>
            <person name="Sanchez-Flores A."/>
            <person name="Montero E."/>
            <person name="Harb O.S."/>
            <person name="Le Roch K.G."/>
            <person name="Mamoun C.B."/>
        </authorList>
    </citation>
    <scope>NUCLEOTIDE SEQUENCE</scope>
    <source>
        <strain evidence="1">WA1</strain>
    </source>
</reference>
<dbReference type="GeneID" id="94336172"/>
<dbReference type="EMBL" id="JALLKP010000002">
    <property type="protein sequence ID" value="KAK2196626.1"/>
    <property type="molecule type" value="Genomic_DNA"/>
</dbReference>
<evidence type="ECO:0000313" key="2">
    <source>
        <dbReference type="Proteomes" id="UP001214638"/>
    </source>
</evidence>
<dbReference type="AlphaFoldDB" id="A0AAD9PLA2"/>
<gene>
    <name evidence="1" type="ORF">BdWA1_001874</name>
</gene>